<dbReference type="EMBL" id="CABPRW010000004">
    <property type="protein sequence ID" value="VVD98413.1"/>
    <property type="molecule type" value="Genomic_DNA"/>
</dbReference>
<sequence length="94" mass="10165">MKPYLLSLALGVVVGVIYALFHVRSPAPPVVALVGLLGILLGEQIPPLIKGWVKPDSVQTSWLREQVKPHVFGELPQCAKTDIAATTPAKEERT</sequence>
<dbReference type="Proteomes" id="UP000382577">
    <property type="component" value="Unassembled WGS sequence"/>
</dbReference>
<accession>A0A5E4UFD7</accession>
<dbReference type="RefSeq" id="WP_039367045.1">
    <property type="nucleotide sequence ID" value="NZ_CABPRW010000004.1"/>
</dbReference>
<evidence type="ECO:0000313" key="2">
    <source>
        <dbReference type="EMBL" id="VVD98413.1"/>
    </source>
</evidence>
<reference evidence="1 3" key="1">
    <citation type="journal article" date="2015" name="Genome Announc.">
        <title>Genome Sequences of Two Pandoraea pnomenusa Isolates Recovered 11 Months Apart from a Cystic Fibrosis Patient.</title>
        <authorList>
            <person name="Ee R."/>
            <person name="Ambrose M."/>
            <person name="Lazenby J."/>
            <person name="Williams P."/>
            <person name="Chan K.G."/>
            <person name="Roddam L."/>
        </authorList>
    </citation>
    <scope>NUCLEOTIDE SEQUENCE [LARGE SCALE GENOMIC DNA]</scope>
    <source>
        <strain evidence="1 3">6399</strain>
    </source>
</reference>
<evidence type="ECO:0000313" key="4">
    <source>
        <dbReference type="Proteomes" id="UP000382577"/>
    </source>
</evidence>
<keyword evidence="3" id="KW-1185">Reference proteome</keyword>
<evidence type="ECO:0000313" key="1">
    <source>
        <dbReference type="EMBL" id="QHF12595.1"/>
    </source>
</evidence>
<dbReference type="EMBL" id="CP047385">
    <property type="protein sequence ID" value="QHF12595.1"/>
    <property type="molecule type" value="Genomic_DNA"/>
</dbReference>
<dbReference type="InterPro" id="IPR009872">
    <property type="entry name" value="DUF1427"/>
</dbReference>
<dbReference type="Pfam" id="PF07235">
    <property type="entry name" value="DUF1427"/>
    <property type="match status" value="1"/>
</dbReference>
<evidence type="ECO:0000313" key="3">
    <source>
        <dbReference type="Proteomes" id="UP000035080"/>
    </source>
</evidence>
<name>A0A5E4UFD7_9BURK</name>
<dbReference type="OrthoDB" id="4302993at2"/>
<dbReference type="InterPro" id="IPR020017">
    <property type="entry name" value="XapX_domain"/>
</dbReference>
<gene>
    <name evidence="2" type="ORF">PFI31113_01948</name>
    <name evidence="1" type="ORF">PI93_008025</name>
</gene>
<dbReference type="Proteomes" id="UP000035080">
    <property type="component" value="Chromosome"/>
</dbReference>
<reference evidence="2 4" key="3">
    <citation type="submission" date="2019-08" db="EMBL/GenBank/DDBJ databases">
        <authorList>
            <person name="Peeters C."/>
        </authorList>
    </citation>
    <scope>NUCLEOTIDE SEQUENCE [LARGE SCALE GENOMIC DNA]</scope>
    <source>
        <strain evidence="2 4">LMG 31113</strain>
    </source>
</reference>
<dbReference type="NCBIfam" id="TIGR03510">
    <property type="entry name" value="XapX"/>
    <property type="match status" value="1"/>
</dbReference>
<dbReference type="AlphaFoldDB" id="A0A5E4UFD7"/>
<organism evidence="2 4">
    <name type="scientific">Pandoraea fibrosis</name>
    <dbReference type="NCBI Taxonomy" id="1891094"/>
    <lineage>
        <taxon>Bacteria</taxon>
        <taxon>Pseudomonadati</taxon>
        <taxon>Pseudomonadota</taxon>
        <taxon>Betaproteobacteria</taxon>
        <taxon>Burkholderiales</taxon>
        <taxon>Burkholderiaceae</taxon>
        <taxon>Pandoraea</taxon>
    </lineage>
</organism>
<proteinExistence type="predicted"/>
<reference evidence="1" key="2">
    <citation type="submission" date="2019-07" db="EMBL/GenBank/DDBJ databases">
        <title>Complete Genome Sequences of Clinical Pandoraea fibrosis Isolates.</title>
        <authorList>
            <person name="Pitt M.E."/>
            <person name="Nguyen S.H."/>
            <person name="Duarte T.P.S."/>
            <person name="Roddam L.F."/>
            <person name="Blaskovich M.A.T."/>
            <person name="Cooper M.A."/>
            <person name="Coin L.J.M."/>
        </authorList>
    </citation>
    <scope>NUCLEOTIDE SEQUENCE</scope>
    <source>
        <strain evidence="1">6399</strain>
    </source>
</reference>
<protein>
    <submittedName>
        <fullName evidence="1">DUF1427 family protein</fullName>
    </submittedName>
    <submittedName>
        <fullName evidence="2">Membrane protein</fullName>
    </submittedName>
</protein>